<dbReference type="GO" id="GO:0016787">
    <property type="term" value="F:hydrolase activity"/>
    <property type="evidence" value="ECO:0007669"/>
    <property type="project" value="UniProtKB-KW"/>
</dbReference>
<keyword evidence="1" id="KW-0812">Transmembrane</keyword>
<dbReference type="Gene3D" id="3.40.50.300">
    <property type="entry name" value="P-loop containing nucleotide triphosphate hydrolases"/>
    <property type="match status" value="1"/>
</dbReference>
<keyword evidence="1" id="KW-1133">Transmembrane helix</keyword>
<keyword evidence="3" id="KW-1185">Reference proteome</keyword>
<evidence type="ECO:0000313" key="2">
    <source>
        <dbReference type="EMBL" id="CDR30550.1"/>
    </source>
</evidence>
<keyword evidence="2" id="KW-0378">Hydrolase</keyword>
<dbReference type="SUPFAM" id="SSF52540">
    <property type="entry name" value="P-loop containing nucleoside triphosphate hydrolases"/>
    <property type="match status" value="1"/>
</dbReference>
<sequence length="517" mass="60270">MSEFATWYIEFIQSFFEHVVLFFQTILSAFVQFFWINPSLYLESFVQSSMNYNALDWMIGIFILIINFIFVVSLIYFIFVLLRRYFRFVRKEVSKDDLILEISDLNQKLIDVTDEKNAILTLKSSDLGLPMNRRSVTGAINKLENDEEEEKKDENPSRFTKLIAVDETYHMEVLQTNMTEHDMLNLSQLVDRFINFAASQLKLFYTHKIIAIFFAGMASSKTMILEGISGTGKTSLPYAMGKFFNNDTSIISVQPSWRDRAEMIGYLNEFTKKFNETDFLKSIYVATYRTDLNFIVLDEMNLARVEYYFADFLSILEMPNTSEWLIDITPDSVKGDPVHLKEGKLLLPPNIWFIGTANRDDSTFAITDKVYDRAASIELSVKADFIDAPFTDSIHVTYDYMDSLFKQAWKDHPISQKSLDSLAKLDQFIRDNFQITFGNRIMKQINMFVPVFVACGETEVDGLDYIVTRKVLRKFEFLNLPFLRKELDELLIVLDKLFGKQSFNEARAMINHYKKQM</sequence>
<dbReference type="STRING" id="35623.Aocu_04770"/>
<dbReference type="OrthoDB" id="9781481at2"/>
<accession>A0A061A9H7</accession>
<reference evidence="3" key="1">
    <citation type="submission" date="2014-05" db="EMBL/GenBank/DDBJ databases">
        <authorList>
            <person name="Kube M."/>
        </authorList>
    </citation>
    <scope>NUCLEOTIDE SEQUENCE [LARGE SCALE GENOMIC DNA]</scope>
</reference>
<name>A0A061A9H7_9MOLU</name>
<feature type="transmembrane region" description="Helical" evidence="1">
    <location>
        <begin position="19"/>
        <end position="37"/>
    </location>
</feature>
<dbReference type="HOGENOM" id="CLU_042759_0_0_14"/>
<keyword evidence="1" id="KW-0472">Membrane</keyword>
<dbReference type="InterPro" id="IPR027417">
    <property type="entry name" value="P-loop_NTPase"/>
</dbReference>
<organism evidence="2 3">
    <name type="scientific">Acholeplasma oculi</name>
    <dbReference type="NCBI Taxonomy" id="35623"/>
    <lineage>
        <taxon>Bacteria</taxon>
        <taxon>Bacillati</taxon>
        <taxon>Mycoplasmatota</taxon>
        <taxon>Mollicutes</taxon>
        <taxon>Acholeplasmatales</taxon>
        <taxon>Acholeplasmataceae</taxon>
        <taxon>Acholeplasma</taxon>
    </lineage>
</organism>
<dbReference type="KEGG" id="aoc:Aocu_04770"/>
<dbReference type="AlphaFoldDB" id="A0A061A9H7"/>
<dbReference type="Proteomes" id="UP000032434">
    <property type="component" value="Chromosome 1"/>
</dbReference>
<evidence type="ECO:0000256" key="1">
    <source>
        <dbReference type="SAM" id="Phobius"/>
    </source>
</evidence>
<gene>
    <name evidence="2" type="ORF">Aocu_04770</name>
</gene>
<dbReference type="PATRIC" id="fig|35623.3.peg.478"/>
<proteinExistence type="predicted"/>
<dbReference type="EMBL" id="LK028559">
    <property type="protein sequence ID" value="CDR30550.1"/>
    <property type="molecule type" value="Genomic_DNA"/>
</dbReference>
<evidence type="ECO:0000313" key="3">
    <source>
        <dbReference type="Proteomes" id="UP000032434"/>
    </source>
</evidence>
<protein>
    <submittedName>
        <fullName evidence="2">p-loop containing nucleoside triphosphate hydrolase</fullName>
    </submittedName>
</protein>
<dbReference type="InParanoid" id="A0A061A9H7"/>
<feature type="transmembrane region" description="Helical" evidence="1">
    <location>
        <begin position="57"/>
        <end position="82"/>
    </location>
</feature>
<dbReference type="RefSeq" id="WP_045749087.1">
    <property type="nucleotide sequence ID" value="NZ_FUZK01000003.1"/>
</dbReference>